<keyword evidence="8" id="KW-1185">Reference proteome</keyword>
<dbReference type="PROSITE" id="PS51123">
    <property type="entry name" value="OMPA_2"/>
    <property type="match status" value="1"/>
</dbReference>
<dbReference type="PRINTS" id="PR01023">
    <property type="entry name" value="NAFLGMOTY"/>
</dbReference>
<feature type="repeat" description="TPR" evidence="4">
    <location>
        <begin position="64"/>
        <end position="97"/>
    </location>
</feature>
<dbReference type="InterPro" id="IPR019734">
    <property type="entry name" value="TPR_rpt"/>
</dbReference>
<dbReference type="RefSeq" id="WP_320183334.1">
    <property type="nucleotide sequence ID" value="NZ_CP138332.1"/>
</dbReference>
<dbReference type="Gene3D" id="1.25.40.10">
    <property type="entry name" value="Tetratricopeptide repeat domain"/>
    <property type="match status" value="1"/>
</dbReference>
<dbReference type="PRINTS" id="PR01021">
    <property type="entry name" value="OMPADOMAIN"/>
</dbReference>
<keyword evidence="4" id="KW-0802">TPR repeat</keyword>
<dbReference type="Proteomes" id="UP001597525">
    <property type="component" value="Unassembled WGS sequence"/>
</dbReference>
<evidence type="ECO:0000256" key="3">
    <source>
        <dbReference type="ARBA" id="ARBA00023237"/>
    </source>
</evidence>
<dbReference type="Pfam" id="PF07676">
    <property type="entry name" value="PD40"/>
    <property type="match status" value="3"/>
</dbReference>
<dbReference type="Gene3D" id="2.120.10.30">
    <property type="entry name" value="TolB, C-terminal domain"/>
    <property type="match status" value="1"/>
</dbReference>
<dbReference type="Pfam" id="PF00691">
    <property type="entry name" value="OmpA"/>
    <property type="match status" value="1"/>
</dbReference>
<protein>
    <submittedName>
        <fullName evidence="7">OmpA family protein</fullName>
    </submittedName>
</protein>
<dbReference type="InterPro" id="IPR011042">
    <property type="entry name" value="6-blade_b-propeller_TolB-like"/>
</dbReference>
<evidence type="ECO:0000256" key="5">
    <source>
        <dbReference type="PROSITE-ProRule" id="PRU00473"/>
    </source>
</evidence>
<proteinExistence type="predicted"/>
<evidence type="ECO:0000256" key="1">
    <source>
        <dbReference type="ARBA" id="ARBA00004442"/>
    </source>
</evidence>
<dbReference type="EMBL" id="JBHUPB010000015">
    <property type="protein sequence ID" value="MFD2969845.1"/>
    <property type="molecule type" value="Genomic_DNA"/>
</dbReference>
<dbReference type="InterPro" id="IPR011990">
    <property type="entry name" value="TPR-like_helical_dom_sf"/>
</dbReference>
<dbReference type="Pfam" id="PF13181">
    <property type="entry name" value="TPR_8"/>
    <property type="match status" value="1"/>
</dbReference>
<sequence length="631" mass="70050">MADIRHRLCILFISCIGYAYGQKPSPIKRAQTAYIQAGKALRLNQLDQARQQLLLAISYDANFATAYQQLGDILRRQERFIEASTQYTKVLQLDPGLTPLTYFALGESLLFSGKYQEAEHALQSYLQRTTPTSSSQKLIDKYLADCRYALAHIQPQSRILERLENTINTPNDEYFPKLTADNRTIIFTRKTNNQENFYASILTETGWSQAEILVGAINSEDFNEGAHCISPDGKYLFFTGCNWPNGMGSCDIYVSKLENGSWSQPHNLGAPINSKGWEAQPAISADGKTLYFVSNRAGGLGGYDIYSSTLQDNGSWSVPQNLGPQVNSAFDESAPYIHADGRTLYFTSDGWPGFGRKDIFVSRLDSVQQWSTPINMGNAVNDFHDQTSLHVSMNGKIGHLSARDSSGDLDIYSFRVDKPVKPDAVAYVVGNIRDASDNRPLDASIEVINTHTGKNVFRGGSDPTDGTFLATLPIGYNYAFQIQRPGYLFTSLQYALNKPQSTDEKFEIEIRLSAIEKGAVSTLNNIYFAVNQYELLTESTADLQLLVSFLQQNTKLHIEIAGHTDNTGNIQSNQALSERRAASVKTYLESRGIPADRLTAKGYGASKPIADNETDAGRQLNRRTTITITQL</sequence>
<evidence type="ECO:0000256" key="4">
    <source>
        <dbReference type="PROSITE-ProRule" id="PRU00339"/>
    </source>
</evidence>
<dbReference type="PANTHER" id="PTHR30329">
    <property type="entry name" value="STATOR ELEMENT OF FLAGELLAR MOTOR COMPLEX"/>
    <property type="match status" value="1"/>
</dbReference>
<comment type="subcellular location">
    <subcellularLocation>
        <location evidence="1">Cell outer membrane</location>
    </subcellularLocation>
</comment>
<reference evidence="8" key="1">
    <citation type="journal article" date="2019" name="Int. J. Syst. Evol. Microbiol.">
        <title>The Global Catalogue of Microorganisms (GCM) 10K type strain sequencing project: providing services to taxonomists for standard genome sequencing and annotation.</title>
        <authorList>
            <consortium name="The Broad Institute Genomics Platform"/>
            <consortium name="The Broad Institute Genome Sequencing Center for Infectious Disease"/>
            <person name="Wu L."/>
            <person name="Ma J."/>
        </authorList>
    </citation>
    <scope>NUCLEOTIDE SEQUENCE [LARGE SCALE GENOMIC DNA]</scope>
    <source>
        <strain evidence="8">KCTC 22814</strain>
    </source>
</reference>
<dbReference type="SUPFAM" id="SSF48452">
    <property type="entry name" value="TPR-like"/>
    <property type="match status" value="1"/>
</dbReference>
<comment type="caution">
    <text evidence="7">The sequence shown here is derived from an EMBL/GenBank/DDBJ whole genome shotgun (WGS) entry which is preliminary data.</text>
</comment>
<dbReference type="InterPro" id="IPR050330">
    <property type="entry name" value="Bact_OuterMem_StrucFunc"/>
</dbReference>
<feature type="domain" description="OmpA-like" evidence="6">
    <location>
        <begin position="515"/>
        <end position="631"/>
    </location>
</feature>
<dbReference type="InterPro" id="IPR011659">
    <property type="entry name" value="WD40"/>
</dbReference>
<accession>A0ABW6BMC3</accession>
<dbReference type="InterPro" id="IPR006664">
    <property type="entry name" value="OMP_bac"/>
</dbReference>
<dbReference type="SMART" id="SM00028">
    <property type="entry name" value="TPR"/>
    <property type="match status" value="3"/>
</dbReference>
<evidence type="ECO:0000256" key="2">
    <source>
        <dbReference type="ARBA" id="ARBA00023136"/>
    </source>
</evidence>
<organism evidence="7 8">
    <name type="scientific">Sphingobacterium bambusae</name>
    <dbReference type="NCBI Taxonomy" id="662858"/>
    <lineage>
        <taxon>Bacteria</taxon>
        <taxon>Pseudomonadati</taxon>
        <taxon>Bacteroidota</taxon>
        <taxon>Sphingobacteriia</taxon>
        <taxon>Sphingobacteriales</taxon>
        <taxon>Sphingobacteriaceae</taxon>
        <taxon>Sphingobacterium</taxon>
    </lineage>
</organism>
<dbReference type="PROSITE" id="PS50005">
    <property type="entry name" value="TPR"/>
    <property type="match status" value="1"/>
</dbReference>
<dbReference type="SUPFAM" id="SSF103088">
    <property type="entry name" value="OmpA-like"/>
    <property type="match status" value="1"/>
</dbReference>
<dbReference type="SUPFAM" id="SSF82171">
    <property type="entry name" value="DPP6 N-terminal domain-like"/>
    <property type="match status" value="1"/>
</dbReference>
<dbReference type="CDD" id="cd07185">
    <property type="entry name" value="OmpA_C-like"/>
    <property type="match status" value="1"/>
</dbReference>
<evidence type="ECO:0000313" key="8">
    <source>
        <dbReference type="Proteomes" id="UP001597525"/>
    </source>
</evidence>
<keyword evidence="3" id="KW-0998">Cell outer membrane</keyword>
<evidence type="ECO:0000259" key="6">
    <source>
        <dbReference type="PROSITE" id="PS51123"/>
    </source>
</evidence>
<dbReference type="InterPro" id="IPR006665">
    <property type="entry name" value="OmpA-like"/>
</dbReference>
<dbReference type="Gene3D" id="3.30.1330.60">
    <property type="entry name" value="OmpA-like domain"/>
    <property type="match status" value="1"/>
</dbReference>
<name>A0ABW6BMC3_9SPHI</name>
<dbReference type="InterPro" id="IPR036737">
    <property type="entry name" value="OmpA-like_sf"/>
</dbReference>
<gene>
    <name evidence="7" type="ORF">ACFS7Y_20825</name>
</gene>
<dbReference type="PANTHER" id="PTHR30329:SF21">
    <property type="entry name" value="LIPOPROTEIN YIAD-RELATED"/>
    <property type="match status" value="1"/>
</dbReference>
<keyword evidence="2 5" id="KW-0472">Membrane</keyword>
<evidence type="ECO:0000313" key="7">
    <source>
        <dbReference type="EMBL" id="MFD2969845.1"/>
    </source>
</evidence>